<dbReference type="EMBL" id="CAJHNH020000647">
    <property type="protein sequence ID" value="CAG5119048.1"/>
    <property type="molecule type" value="Genomic_DNA"/>
</dbReference>
<feature type="non-terminal residue" evidence="1">
    <location>
        <position position="1"/>
    </location>
</feature>
<protein>
    <submittedName>
        <fullName evidence="1">Uncharacterized protein</fullName>
    </submittedName>
</protein>
<gene>
    <name evidence="1" type="ORF">CUNI_LOCUS4606</name>
</gene>
<dbReference type="AlphaFoldDB" id="A0A8S3YRI9"/>
<proteinExistence type="predicted"/>
<name>A0A8S3YRI9_9EUPU</name>
<organism evidence="1 2">
    <name type="scientific">Candidula unifasciata</name>
    <dbReference type="NCBI Taxonomy" id="100452"/>
    <lineage>
        <taxon>Eukaryota</taxon>
        <taxon>Metazoa</taxon>
        <taxon>Spiralia</taxon>
        <taxon>Lophotrochozoa</taxon>
        <taxon>Mollusca</taxon>
        <taxon>Gastropoda</taxon>
        <taxon>Heterobranchia</taxon>
        <taxon>Euthyneura</taxon>
        <taxon>Panpulmonata</taxon>
        <taxon>Eupulmonata</taxon>
        <taxon>Stylommatophora</taxon>
        <taxon>Helicina</taxon>
        <taxon>Helicoidea</taxon>
        <taxon>Geomitridae</taxon>
        <taxon>Candidula</taxon>
    </lineage>
</organism>
<dbReference type="Gene3D" id="3.40.30.10">
    <property type="entry name" value="Glutaredoxin"/>
    <property type="match status" value="1"/>
</dbReference>
<comment type="caution">
    <text evidence="1">The sequence shown here is derived from an EMBL/GenBank/DDBJ whole genome shotgun (WGS) entry which is preliminary data.</text>
</comment>
<feature type="non-terminal residue" evidence="1">
    <location>
        <position position="54"/>
    </location>
</feature>
<accession>A0A8S3YRI9</accession>
<evidence type="ECO:0000313" key="1">
    <source>
        <dbReference type="EMBL" id="CAG5119048.1"/>
    </source>
</evidence>
<dbReference type="Proteomes" id="UP000678393">
    <property type="component" value="Unassembled WGS sequence"/>
</dbReference>
<keyword evidence="2" id="KW-1185">Reference proteome</keyword>
<reference evidence="1" key="1">
    <citation type="submission" date="2021-04" db="EMBL/GenBank/DDBJ databases">
        <authorList>
            <consortium name="Molecular Ecology Group"/>
        </authorList>
    </citation>
    <scope>NUCLEOTIDE SEQUENCE</scope>
</reference>
<evidence type="ECO:0000313" key="2">
    <source>
        <dbReference type="Proteomes" id="UP000678393"/>
    </source>
</evidence>
<sequence length="54" mass="6110">GVAETPTYMLNGIIQPDIRQNWELANWTTFIEPLLATQLFDAIDNLVDSPHNLV</sequence>